<evidence type="ECO:0000256" key="5">
    <source>
        <dbReference type="ARBA" id="ARBA00023172"/>
    </source>
</evidence>
<dbReference type="GO" id="GO:0003690">
    <property type="term" value="F:double-stranded DNA binding"/>
    <property type="evidence" value="ECO:0007669"/>
    <property type="project" value="TreeGrafter"/>
</dbReference>
<organism evidence="7 8">
    <name type="scientific">Rodentibacter caecimuris</name>
    <dbReference type="NCBI Taxonomy" id="1796644"/>
    <lineage>
        <taxon>Bacteria</taxon>
        <taxon>Pseudomonadati</taxon>
        <taxon>Pseudomonadota</taxon>
        <taxon>Gammaproteobacteria</taxon>
        <taxon>Pasteurellales</taxon>
        <taxon>Pasteurellaceae</taxon>
        <taxon>Rodentibacter</taxon>
    </lineage>
</organism>
<reference evidence="8" key="1">
    <citation type="submission" date="2016-10" db="EMBL/GenBank/DDBJ databases">
        <title>Rodentibacter gen. nov. and new species.</title>
        <authorList>
            <person name="Christensen H."/>
        </authorList>
    </citation>
    <scope>NUCLEOTIDE SEQUENCE [LARGE SCALE GENOMIC DNA]</scope>
    <source>
        <strain evidence="8">Ppn152</strain>
    </source>
</reference>
<dbReference type="EMBL" id="MLAE01000055">
    <property type="protein sequence ID" value="OOF77040.1"/>
    <property type="molecule type" value="Genomic_DNA"/>
</dbReference>
<dbReference type="HAMAP" id="MF_00194">
    <property type="entry name" value="RdgC"/>
    <property type="match status" value="1"/>
</dbReference>
<evidence type="ECO:0000256" key="1">
    <source>
        <dbReference type="ARBA" id="ARBA00004453"/>
    </source>
</evidence>
<accession>A0A1V3KI16</accession>
<evidence type="ECO:0000256" key="4">
    <source>
        <dbReference type="ARBA" id="ARBA00022490"/>
    </source>
</evidence>
<dbReference type="Pfam" id="PF04381">
    <property type="entry name" value="RdgC"/>
    <property type="match status" value="1"/>
</dbReference>
<dbReference type="PANTHER" id="PTHR38103:SF1">
    <property type="entry name" value="RECOMBINATION-ASSOCIATED PROTEIN RDGC"/>
    <property type="match status" value="1"/>
</dbReference>
<keyword evidence="5 6" id="KW-0233">DNA recombination</keyword>
<evidence type="ECO:0000256" key="3">
    <source>
        <dbReference type="ARBA" id="ARBA00022296"/>
    </source>
</evidence>
<name>A0A1V3KI16_9PAST</name>
<keyword evidence="4 6" id="KW-0963">Cytoplasm</keyword>
<comment type="caution">
    <text evidence="7">The sequence shown here is derived from an EMBL/GenBank/DDBJ whole genome shotgun (WGS) entry which is preliminary data.</text>
</comment>
<comment type="function">
    <text evidence="6">May be involved in recombination.</text>
</comment>
<dbReference type="InterPro" id="IPR007476">
    <property type="entry name" value="RdgC"/>
</dbReference>
<sequence>MFWFKNAIIYRLTKSLNWDLTQLQNQLNDCAYVPCGTLDMSKFGWVSPLRDSNLLYFSVGKQILLTANKEEKMLPANVVNQELEKRIKSLEQKENRKLKKTEKQALKDDVVMNLLPRAFSRNQHTALWIDTENNLIYVDATSNKRAEDSLALLRKSLGSLPVVPLAFTNEPTTVLTNWITQNSLPDWLTMLDEAELRSSQEDSVIRCKKQPLEDEEMLSHFQKGKTVTKLSLDWEDHLNFVIHEDCTLKRLRFADVVLEKNEDILKEDFAQRFDADFVLMTGILSKLTQYLLNEFGGEKLREQSITAAQ</sequence>
<dbReference type="PANTHER" id="PTHR38103">
    <property type="entry name" value="RECOMBINATION-ASSOCIATED PROTEIN RDGC"/>
    <property type="match status" value="1"/>
</dbReference>
<comment type="similarity">
    <text evidence="2 6">Belongs to the RdgC family.</text>
</comment>
<proteinExistence type="inferred from homology"/>
<dbReference type="NCBIfam" id="NF001464">
    <property type="entry name" value="PRK00321.1-5"/>
    <property type="match status" value="1"/>
</dbReference>
<dbReference type="GO" id="GO:0005737">
    <property type="term" value="C:cytoplasm"/>
    <property type="evidence" value="ECO:0007669"/>
    <property type="project" value="UniProtKB-UniRule"/>
</dbReference>
<comment type="subcellular location">
    <subcellularLocation>
        <location evidence="1 6">Cytoplasm</location>
        <location evidence="1 6">Nucleoid</location>
    </subcellularLocation>
</comment>
<dbReference type="AlphaFoldDB" id="A0A1V3KI16"/>
<dbReference type="RefSeq" id="WP_077475889.1">
    <property type="nucleotide sequence ID" value="NZ_CP040863.1"/>
</dbReference>
<gene>
    <name evidence="6" type="primary">rdgC</name>
    <name evidence="7" type="ORF">BKG96_09115</name>
</gene>
<dbReference type="GeneID" id="85657485"/>
<dbReference type="NCBIfam" id="NF001462">
    <property type="entry name" value="PRK00321.1-3"/>
    <property type="match status" value="1"/>
</dbReference>
<protein>
    <recommendedName>
        <fullName evidence="3 6">Recombination-associated protein RdgC</fullName>
    </recommendedName>
</protein>
<evidence type="ECO:0000313" key="7">
    <source>
        <dbReference type="EMBL" id="OOF77040.1"/>
    </source>
</evidence>
<dbReference type="GO" id="GO:0000018">
    <property type="term" value="P:regulation of DNA recombination"/>
    <property type="evidence" value="ECO:0007669"/>
    <property type="project" value="TreeGrafter"/>
</dbReference>
<dbReference type="Proteomes" id="UP000189114">
    <property type="component" value="Unassembled WGS sequence"/>
</dbReference>
<evidence type="ECO:0000256" key="2">
    <source>
        <dbReference type="ARBA" id="ARBA00008657"/>
    </source>
</evidence>
<evidence type="ECO:0000313" key="8">
    <source>
        <dbReference type="Proteomes" id="UP000189114"/>
    </source>
</evidence>
<evidence type="ECO:0000256" key="6">
    <source>
        <dbReference type="HAMAP-Rule" id="MF_00194"/>
    </source>
</evidence>
<dbReference type="GO" id="GO:0006310">
    <property type="term" value="P:DNA recombination"/>
    <property type="evidence" value="ECO:0007669"/>
    <property type="project" value="UniProtKB-UniRule"/>
</dbReference>
<dbReference type="GO" id="GO:0043590">
    <property type="term" value="C:bacterial nucleoid"/>
    <property type="evidence" value="ECO:0007669"/>
    <property type="project" value="TreeGrafter"/>
</dbReference>